<accession>A0A1D2M7K5</accession>
<dbReference type="InterPro" id="IPR012132">
    <property type="entry name" value="GMC_OxRdtase"/>
</dbReference>
<dbReference type="InterPro" id="IPR036188">
    <property type="entry name" value="FAD/NAD-bd_sf"/>
</dbReference>
<dbReference type="AlphaFoldDB" id="A0A1D2M7K5"/>
<protein>
    <submittedName>
        <fullName evidence="2">Oxygen-dependent choline dehydrogenase</fullName>
    </submittedName>
</protein>
<dbReference type="Gene3D" id="3.30.560.10">
    <property type="entry name" value="Glucose Oxidase, domain 3"/>
    <property type="match status" value="1"/>
</dbReference>
<dbReference type="STRING" id="48709.A0A1D2M7K5"/>
<dbReference type="Gene3D" id="3.50.50.60">
    <property type="entry name" value="FAD/NAD(P)-binding domain"/>
    <property type="match status" value="1"/>
</dbReference>
<dbReference type="Proteomes" id="UP000094527">
    <property type="component" value="Unassembled WGS sequence"/>
</dbReference>
<gene>
    <name evidence="2" type="ORF">Ocin01_17773</name>
</gene>
<dbReference type="EMBL" id="LJIJ01003067">
    <property type="protein sequence ID" value="ODM88911.1"/>
    <property type="molecule type" value="Genomic_DNA"/>
</dbReference>
<evidence type="ECO:0000313" key="2">
    <source>
        <dbReference type="EMBL" id="ODM88911.1"/>
    </source>
</evidence>
<evidence type="ECO:0000256" key="1">
    <source>
        <dbReference type="ARBA" id="ARBA00010790"/>
    </source>
</evidence>
<dbReference type="GO" id="GO:0016491">
    <property type="term" value="F:oxidoreductase activity"/>
    <property type="evidence" value="ECO:0007669"/>
    <property type="project" value="TreeGrafter"/>
</dbReference>
<proteinExistence type="inferred from homology"/>
<evidence type="ECO:0000313" key="3">
    <source>
        <dbReference type="Proteomes" id="UP000094527"/>
    </source>
</evidence>
<comment type="similarity">
    <text evidence="1">Belongs to the GMC oxidoreductase family.</text>
</comment>
<dbReference type="PANTHER" id="PTHR11552:SF147">
    <property type="entry name" value="CHOLINE DEHYDROGENASE, MITOCHONDRIAL"/>
    <property type="match status" value="1"/>
</dbReference>
<dbReference type="OrthoDB" id="269227at2759"/>
<keyword evidence="3" id="KW-1185">Reference proteome</keyword>
<organism evidence="2 3">
    <name type="scientific">Orchesella cincta</name>
    <name type="common">Springtail</name>
    <name type="synonym">Podura cincta</name>
    <dbReference type="NCBI Taxonomy" id="48709"/>
    <lineage>
        <taxon>Eukaryota</taxon>
        <taxon>Metazoa</taxon>
        <taxon>Ecdysozoa</taxon>
        <taxon>Arthropoda</taxon>
        <taxon>Hexapoda</taxon>
        <taxon>Collembola</taxon>
        <taxon>Entomobryomorpha</taxon>
        <taxon>Entomobryoidea</taxon>
        <taxon>Orchesellidae</taxon>
        <taxon>Orchesellinae</taxon>
        <taxon>Orchesella</taxon>
    </lineage>
</organism>
<reference evidence="2 3" key="1">
    <citation type="journal article" date="2016" name="Genome Biol. Evol.">
        <title>Gene Family Evolution Reflects Adaptation to Soil Environmental Stressors in the Genome of the Collembolan Orchesella cincta.</title>
        <authorList>
            <person name="Faddeeva-Vakhrusheva A."/>
            <person name="Derks M.F."/>
            <person name="Anvar S.Y."/>
            <person name="Agamennone V."/>
            <person name="Suring W."/>
            <person name="Smit S."/>
            <person name="van Straalen N.M."/>
            <person name="Roelofs D."/>
        </authorList>
    </citation>
    <scope>NUCLEOTIDE SEQUENCE [LARGE SCALE GENOMIC DNA]</scope>
    <source>
        <tissue evidence="2">Mixed pool</tissue>
    </source>
</reference>
<comment type="caution">
    <text evidence="2">The sequence shown here is derived from an EMBL/GenBank/DDBJ whole genome shotgun (WGS) entry which is preliminary data.</text>
</comment>
<sequence length="184" mass="19574">MSCSAQLLMLYGIGPSEHLKSVGIMPLVDFSVWRNLEDHVMTFAGPFILKKNGSVPVSSMSSDVTLGALNDFTINGVGPFTSAMGVVATGVISSSSSPGWPNLLYFILSTGVPDGLGAAIDGIFGSGNYTAELLHPFIGQDAHSSWFQLESQKGFIELLDKNLFPSQSSTPNTILIAEIKTFKI</sequence>
<name>A0A1D2M7K5_ORCCI</name>
<dbReference type="PANTHER" id="PTHR11552">
    <property type="entry name" value="GLUCOSE-METHANOL-CHOLINE GMC OXIDOREDUCTASE"/>
    <property type="match status" value="1"/>
</dbReference>
<dbReference type="GO" id="GO:0050660">
    <property type="term" value="F:flavin adenine dinucleotide binding"/>
    <property type="evidence" value="ECO:0007669"/>
    <property type="project" value="InterPro"/>
</dbReference>